<comment type="caution">
    <text evidence="1">The sequence shown here is derived from an EMBL/GenBank/DDBJ whole genome shotgun (WGS) entry which is preliminary data.</text>
</comment>
<proteinExistence type="predicted"/>
<sequence length="57" mass="6427">MKVRGSTYATRKMEFFPPFPYGGRYRIRTSISGLKVQRFSLKLSGQKAETGPHCTAS</sequence>
<dbReference type="AlphaFoldDB" id="U1YJ79"/>
<evidence type="ECO:0000313" key="1">
    <source>
        <dbReference type="EMBL" id="ERI10816.1"/>
    </source>
</evidence>
<name>U1YJ79_ANEAE</name>
<organism evidence="1 2">
    <name type="scientific">Aneurinibacillus aneurinilyticus ATCC 12856</name>
    <dbReference type="NCBI Taxonomy" id="649747"/>
    <lineage>
        <taxon>Bacteria</taxon>
        <taxon>Bacillati</taxon>
        <taxon>Bacillota</taxon>
        <taxon>Bacilli</taxon>
        <taxon>Bacillales</taxon>
        <taxon>Paenibacillaceae</taxon>
        <taxon>Aneurinibacillus group</taxon>
        <taxon>Aneurinibacillus</taxon>
    </lineage>
</organism>
<dbReference type="STRING" id="649747.HMPREF0083_01072"/>
<evidence type="ECO:0000313" key="2">
    <source>
        <dbReference type="Proteomes" id="UP000016511"/>
    </source>
</evidence>
<dbReference type="HOGENOM" id="CLU_2986484_0_0_9"/>
<protein>
    <submittedName>
        <fullName evidence="1">Uncharacterized protein</fullName>
    </submittedName>
</protein>
<accession>U1YJ79</accession>
<gene>
    <name evidence="1" type="ORF">HMPREF0083_01072</name>
</gene>
<reference evidence="1 2" key="1">
    <citation type="submission" date="2013-08" db="EMBL/GenBank/DDBJ databases">
        <authorList>
            <person name="Weinstock G."/>
            <person name="Sodergren E."/>
            <person name="Wylie T."/>
            <person name="Fulton L."/>
            <person name="Fulton R."/>
            <person name="Fronick C."/>
            <person name="O'Laughlin M."/>
            <person name="Godfrey J."/>
            <person name="Miner T."/>
            <person name="Herter B."/>
            <person name="Appelbaum E."/>
            <person name="Cordes M."/>
            <person name="Lek S."/>
            <person name="Wollam A."/>
            <person name="Pepin K.H."/>
            <person name="Palsikar V.B."/>
            <person name="Mitreva M."/>
            <person name="Wilson R.K."/>
        </authorList>
    </citation>
    <scope>NUCLEOTIDE SEQUENCE [LARGE SCALE GENOMIC DNA]</scope>
    <source>
        <strain evidence="1 2">ATCC 12856</strain>
    </source>
</reference>
<dbReference type="Proteomes" id="UP000016511">
    <property type="component" value="Unassembled WGS sequence"/>
</dbReference>
<keyword evidence="2" id="KW-1185">Reference proteome</keyword>
<dbReference type="EMBL" id="AWSJ01000066">
    <property type="protein sequence ID" value="ERI10816.1"/>
    <property type="molecule type" value="Genomic_DNA"/>
</dbReference>